<dbReference type="InterPro" id="IPR036291">
    <property type="entry name" value="NAD(P)-bd_dom_sf"/>
</dbReference>
<protein>
    <submittedName>
        <fullName evidence="2">Glucose 1-dehydrogenase</fullName>
    </submittedName>
</protein>
<dbReference type="SUPFAM" id="SSF51735">
    <property type="entry name" value="NAD(P)-binding Rossmann-fold domains"/>
    <property type="match status" value="1"/>
</dbReference>
<dbReference type="PRINTS" id="PR00081">
    <property type="entry name" value="GDHRDH"/>
</dbReference>
<gene>
    <name evidence="2" type="ORF">GCM10009788_54870</name>
</gene>
<dbReference type="InterPro" id="IPR050259">
    <property type="entry name" value="SDR"/>
</dbReference>
<evidence type="ECO:0000313" key="3">
    <source>
        <dbReference type="Proteomes" id="UP001500842"/>
    </source>
</evidence>
<comment type="similarity">
    <text evidence="1">Belongs to the short-chain dehydrogenases/reductases (SDR) family.</text>
</comment>
<dbReference type="PROSITE" id="PS00061">
    <property type="entry name" value="ADH_SHORT"/>
    <property type="match status" value="1"/>
</dbReference>
<name>A0ABN2BQW5_9ACTN</name>
<dbReference type="PRINTS" id="PR00080">
    <property type="entry name" value="SDRFAMILY"/>
</dbReference>
<evidence type="ECO:0000313" key="2">
    <source>
        <dbReference type="EMBL" id="GAA1545504.1"/>
    </source>
</evidence>
<proteinExistence type="inferred from homology"/>
<dbReference type="Proteomes" id="UP001500842">
    <property type="component" value="Unassembled WGS sequence"/>
</dbReference>
<dbReference type="Pfam" id="PF13561">
    <property type="entry name" value="adh_short_C2"/>
    <property type="match status" value="1"/>
</dbReference>
<dbReference type="EMBL" id="BAAAOR010000041">
    <property type="protein sequence ID" value="GAA1545504.1"/>
    <property type="molecule type" value="Genomic_DNA"/>
</dbReference>
<accession>A0ABN2BQW5</accession>
<comment type="caution">
    <text evidence="2">The sequence shown here is derived from an EMBL/GenBank/DDBJ whole genome shotgun (WGS) entry which is preliminary data.</text>
</comment>
<keyword evidence="3" id="KW-1185">Reference proteome</keyword>
<dbReference type="InterPro" id="IPR002347">
    <property type="entry name" value="SDR_fam"/>
</dbReference>
<dbReference type="Gene3D" id="3.40.50.720">
    <property type="entry name" value="NAD(P)-binding Rossmann-like Domain"/>
    <property type="match status" value="1"/>
</dbReference>
<dbReference type="PANTHER" id="PTHR42879:SF2">
    <property type="entry name" value="3-OXOACYL-[ACYL-CARRIER-PROTEIN] REDUCTASE FABG"/>
    <property type="match status" value="1"/>
</dbReference>
<dbReference type="PANTHER" id="PTHR42879">
    <property type="entry name" value="3-OXOACYL-(ACYL-CARRIER-PROTEIN) REDUCTASE"/>
    <property type="match status" value="1"/>
</dbReference>
<dbReference type="InterPro" id="IPR020904">
    <property type="entry name" value="Sc_DH/Rdtase_CS"/>
</dbReference>
<organism evidence="2 3">
    <name type="scientific">Nocardioides humi</name>
    <dbReference type="NCBI Taxonomy" id="449461"/>
    <lineage>
        <taxon>Bacteria</taxon>
        <taxon>Bacillati</taxon>
        <taxon>Actinomycetota</taxon>
        <taxon>Actinomycetes</taxon>
        <taxon>Propionibacteriales</taxon>
        <taxon>Nocardioidaceae</taxon>
        <taxon>Nocardioides</taxon>
    </lineage>
</organism>
<reference evidence="2 3" key="1">
    <citation type="journal article" date="2019" name="Int. J. Syst. Evol. Microbiol.">
        <title>The Global Catalogue of Microorganisms (GCM) 10K type strain sequencing project: providing services to taxonomists for standard genome sequencing and annotation.</title>
        <authorList>
            <consortium name="The Broad Institute Genomics Platform"/>
            <consortium name="The Broad Institute Genome Sequencing Center for Infectious Disease"/>
            <person name="Wu L."/>
            <person name="Ma J."/>
        </authorList>
    </citation>
    <scope>NUCLEOTIDE SEQUENCE [LARGE SCALE GENOMIC DNA]</scope>
    <source>
        <strain evidence="2 3">JCM 14942</strain>
    </source>
</reference>
<sequence>MGMTSRVLVAGAASGIGAATAALFAERGHHLALADLSVDRLDETGAAVRALGGDPAVIGFDATDLRSCRELLAAATRHLGGVDAVVSTVGWTETHPFLEEEPEYWRRVVDVNLMGSINLTRAALEVMVPAGGGSIVLTASEAGKVGTVGETLYAAAKAGVIGFVKSVAREVARHGVRVNATAPGPTETPLLRAQADQDRVVDRTIRAVPMRRISTPDEQARALYFLATDEASYVTGQTLSVSGGLSMSS</sequence>
<evidence type="ECO:0000256" key="1">
    <source>
        <dbReference type="ARBA" id="ARBA00006484"/>
    </source>
</evidence>